<evidence type="ECO:0000256" key="9">
    <source>
        <dbReference type="ARBA" id="ARBA00022723"/>
    </source>
</evidence>
<reference evidence="23 24" key="1">
    <citation type="submission" date="2023-11" db="EMBL/GenBank/DDBJ databases">
        <title>Halocaridina rubra genome assembly.</title>
        <authorList>
            <person name="Smith C."/>
        </authorList>
    </citation>
    <scope>NUCLEOTIDE SEQUENCE [LARGE SCALE GENOMIC DNA]</scope>
    <source>
        <strain evidence="23">EP-1</strain>
        <tissue evidence="23">Whole</tissue>
    </source>
</reference>
<dbReference type="PROSITE" id="PS00028">
    <property type="entry name" value="ZINC_FINGER_C2H2_1"/>
    <property type="match status" value="1"/>
</dbReference>
<keyword evidence="11 19" id="KW-0863">Zinc-finger</keyword>
<organism evidence="23 24">
    <name type="scientific">Halocaridina rubra</name>
    <name type="common">Hawaiian red shrimp</name>
    <dbReference type="NCBI Taxonomy" id="373956"/>
    <lineage>
        <taxon>Eukaryota</taxon>
        <taxon>Metazoa</taxon>
        <taxon>Ecdysozoa</taxon>
        <taxon>Arthropoda</taxon>
        <taxon>Crustacea</taxon>
        <taxon>Multicrustacea</taxon>
        <taxon>Malacostraca</taxon>
        <taxon>Eumalacostraca</taxon>
        <taxon>Eucarida</taxon>
        <taxon>Decapoda</taxon>
        <taxon>Pleocyemata</taxon>
        <taxon>Caridea</taxon>
        <taxon>Atyoidea</taxon>
        <taxon>Atyidae</taxon>
        <taxon>Halocaridina</taxon>
    </lineage>
</organism>
<accession>A0AAN8X504</accession>
<evidence type="ECO:0000256" key="20">
    <source>
        <dbReference type="SAM" id="Coils"/>
    </source>
</evidence>
<evidence type="ECO:0000256" key="16">
    <source>
        <dbReference type="ARBA" id="ARBA00029662"/>
    </source>
</evidence>
<keyword evidence="13" id="KW-0862">Zinc</keyword>
<comment type="caution">
    <text evidence="23">The sequence shown here is derived from an EMBL/GenBank/DDBJ whole genome shotgun (WGS) entry which is preliminary data.</text>
</comment>
<keyword evidence="8" id="KW-0963">Cytoplasm</keyword>
<evidence type="ECO:0000256" key="13">
    <source>
        <dbReference type="ARBA" id="ARBA00022833"/>
    </source>
</evidence>
<dbReference type="PROSITE" id="PS50157">
    <property type="entry name" value="ZINC_FINGER_C2H2_2"/>
    <property type="match status" value="1"/>
</dbReference>
<proteinExistence type="inferred from homology"/>
<dbReference type="GO" id="GO:0005737">
    <property type="term" value="C:cytoplasm"/>
    <property type="evidence" value="ECO:0007669"/>
    <property type="project" value="UniProtKB-SubCell"/>
</dbReference>
<gene>
    <name evidence="23" type="ORF">SK128_018406</name>
</gene>
<name>A0AAN8X504_HALRR</name>
<comment type="catalytic activity">
    <reaction evidence="1">
        <text>Thiol-dependent hydrolysis of ester, thioester, amide, peptide and isopeptide bonds formed by the C-terminal Gly of ubiquitin (a 76-residue protein attached to proteins as an intracellular targeting signal).</text>
        <dbReference type="EC" id="3.4.19.12"/>
    </reaction>
</comment>
<evidence type="ECO:0000256" key="5">
    <source>
        <dbReference type="ARBA" id="ARBA00011274"/>
    </source>
</evidence>
<evidence type="ECO:0000256" key="10">
    <source>
        <dbReference type="ARBA" id="ARBA00022737"/>
    </source>
</evidence>
<dbReference type="EMBL" id="JAXCGZ010009727">
    <property type="protein sequence ID" value="KAK7076316.1"/>
    <property type="molecule type" value="Genomic_DNA"/>
</dbReference>
<evidence type="ECO:0000256" key="18">
    <source>
        <dbReference type="ARBA" id="ARBA00045669"/>
    </source>
</evidence>
<evidence type="ECO:0000256" key="8">
    <source>
        <dbReference type="ARBA" id="ARBA00022490"/>
    </source>
</evidence>
<dbReference type="InterPro" id="IPR013087">
    <property type="entry name" value="Znf_C2H2_type"/>
</dbReference>
<evidence type="ECO:0000256" key="17">
    <source>
        <dbReference type="ARBA" id="ARBA00031481"/>
    </source>
</evidence>
<comment type="subunit">
    <text evidence="5">Interacts with RPA1 and RPA2.</text>
</comment>
<evidence type="ECO:0000256" key="15">
    <source>
        <dbReference type="ARBA" id="ARBA00023242"/>
    </source>
</evidence>
<evidence type="ECO:0000313" key="23">
    <source>
        <dbReference type="EMBL" id="KAK7076316.1"/>
    </source>
</evidence>
<dbReference type="FunFam" id="3.90.70.130:FF:000002">
    <property type="entry name" value="Zinc finger containing ubiquitin peptidase 1"/>
    <property type="match status" value="1"/>
</dbReference>
<keyword evidence="14" id="KW-0007">Acetylation</keyword>
<feature type="coiled-coil region" evidence="20">
    <location>
        <begin position="299"/>
        <end position="326"/>
    </location>
</feature>
<evidence type="ECO:0000256" key="1">
    <source>
        <dbReference type="ARBA" id="ARBA00000707"/>
    </source>
</evidence>
<dbReference type="AlphaFoldDB" id="A0AAN8X504"/>
<feature type="domain" description="C2H2-type" evidence="22">
    <location>
        <begin position="214"/>
        <end position="237"/>
    </location>
</feature>
<comment type="similarity">
    <text evidence="4">Belongs to the peptidase C78 family. ZUFSP subfamily.</text>
</comment>
<keyword evidence="15" id="KW-0539">Nucleus</keyword>
<evidence type="ECO:0000256" key="12">
    <source>
        <dbReference type="ARBA" id="ARBA00022801"/>
    </source>
</evidence>
<comment type="subcellular location">
    <subcellularLocation>
        <location evidence="3">Cytoplasm</location>
    </subcellularLocation>
    <subcellularLocation>
        <location evidence="2">Nucleus</location>
    </subcellularLocation>
</comment>
<evidence type="ECO:0000256" key="7">
    <source>
        <dbReference type="ARBA" id="ARBA00021993"/>
    </source>
</evidence>
<dbReference type="GO" id="GO:0004843">
    <property type="term" value="F:cysteine-type deubiquitinase activity"/>
    <property type="evidence" value="ECO:0007669"/>
    <property type="project" value="UniProtKB-EC"/>
</dbReference>
<sequence length="626" mass="70063">MAAKMPEALYSCEVCGQDGMTDDDLRSHMLLAHIEGTTSCPFCDLGDISAEEMVFHVNSAHLDYLSPQDESLEEETLLVTNGFGDHVILDGPYSKASLDNKQLDNHVPLITVEDEDNDNYNANLQSHAKGGNSGNQGSPSRSQLSLNLNQWDRRNRLASPGIYSPLIDSRVTLCPLCGMKEKSPQKLEEHVNRAHFDLTSPSFPAETPQEEVIYACPLCLKNFECSPDLELHVNIEHKDILSPSKSNAVTPVENEENDIGTCPVCGRTGFSCCNDLAAHIDSHFSRKSSIVTPEEGGWERRLVTDLEKQEKEVQKMREQQEFSLLRAQYGMDNEGNFSQQSLTNMQRAVYAGEMTVADYYERRIELKVAEKNGIDDGRSCTKGLLGPIKAVSEGSNNVQVTHLCTTVDHYGSTYGDRGWGCGYRNIQMLLSSLQHHTGYYARLFSGPNMMPSISQLQRLIEQAWRNGFDLQGCEQLGGKLSNTRKWIGATEVVTLLSFFKIRCQLIDCHRPTGADGTHPELFRWCLEYFSKPSEFKPPIYLQHQGHSRTIIGVEQLGGNEGGIRLLVMDPSHSPTQVNQLVHTQTAPSAMRLLRKPLSSMRAKQYQMVAVIGLIETEQEYKNKNIR</sequence>
<dbReference type="InterPro" id="IPR012462">
    <property type="entry name" value="UFSP1/2_DUB_cat"/>
</dbReference>
<dbReference type="PANTHER" id="PTHR48153">
    <property type="entry name" value="UFM1-SPECIFIC PROTEASE 2"/>
    <property type="match status" value="1"/>
</dbReference>
<evidence type="ECO:0000256" key="4">
    <source>
        <dbReference type="ARBA" id="ARBA00010469"/>
    </source>
</evidence>
<keyword evidence="24" id="KW-1185">Reference proteome</keyword>
<dbReference type="Gene3D" id="3.30.160.60">
    <property type="entry name" value="Classic Zinc Finger"/>
    <property type="match status" value="1"/>
</dbReference>
<dbReference type="EC" id="3.4.19.12" evidence="6"/>
<dbReference type="PANTHER" id="PTHR48153:SF4">
    <property type="entry name" value="UBIQUITIN CARBOXYL-TERMINAL HYDROLASE MUG105"/>
    <property type="match status" value="1"/>
</dbReference>
<dbReference type="Proteomes" id="UP001381693">
    <property type="component" value="Unassembled WGS sequence"/>
</dbReference>
<evidence type="ECO:0000259" key="22">
    <source>
        <dbReference type="PROSITE" id="PS50157"/>
    </source>
</evidence>
<keyword evidence="10" id="KW-0677">Repeat</keyword>
<evidence type="ECO:0000256" key="19">
    <source>
        <dbReference type="PROSITE-ProRule" id="PRU00042"/>
    </source>
</evidence>
<dbReference type="GO" id="GO:0005634">
    <property type="term" value="C:nucleus"/>
    <property type="evidence" value="ECO:0007669"/>
    <property type="project" value="UniProtKB-SubCell"/>
</dbReference>
<evidence type="ECO:0000256" key="11">
    <source>
        <dbReference type="ARBA" id="ARBA00022771"/>
    </source>
</evidence>
<evidence type="ECO:0000313" key="24">
    <source>
        <dbReference type="Proteomes" id="UP001381693"/>
    </source>
</evidence>
<dbReference type="Pfam" id="PF07910">
    <property type="entry name" value="Peptidase_C78"/>
    <property type="match status" value="1"/>
</dbReference>
<feature type="region of interest" description="Disordered" evidence="21">
    <location>
        <begin position="119"/>
        <end position="143"/>
    </location>
</feature>
<keyword evidence="12" id="KW-0378">Hydrolase</keyword>
<evidence type="ECO:0000256" key="6">
    <source>
        <dbReference type="ARBA" id="ARBA00012759"/>
    </source>
</evidence>
<comment type="function">
    <text evidence="18">Deubiquitinase with endodeubiquitinase activity that specifically interacts with and cleaves 'Lys-63'-linked long polyubiquitin chains. Shows only weak activity against 'Lys-11' and 'Lys-48'-linked chains. Plays an important role in genome stability pathways, functioning to prevent spontaneous DNA damage and also promote cellular survival in response to exogenous DNA damage. Modulates the ubiquitination status of replication protein A (RPA) complex proteins in response to replication stress.</text>
</comment>
<evidence type="ECO:0000256" key="2">
    <source>
        <dbReference type="ARBA" id="ARBA00004123"/>
    </source>
</evidence>
<protein>
    <recommendedName>
        <fullName evidence="7">Zinc finger-containing ubiquitin peptidase 1</fullName>
        <ecNumber evidence="6">3.4.19.12</ecNumber>
    </recommendedName>
    <alternativeName>
        <fullName evidence="17">Lys-63-specific deubiquitinase ZUFSP</fullName>
    </alternativeName>
    <alternativeName>
        <fullName evidence="16">Zinc finger with UFM1-specific peptidase domain protein</fullName>
    </alternativeName>
</protein>
<dbReference type="GO" id="GO:0008270">
    <property type="term" value="F:zinc ion binding"/>
    <property type="evidence" value="ECO:0007669"/>
    <property type="project" value="UniProtKB-KW"/>
</dbReference>
<dbReference type="Gene3D" id="3.90.70.130">
    <property type="match status" value="1"/>
</dbReference>
<keyword evidence="20" id="KW-0175">Coiled coil</keyword>
<evidence type="ECO:0000256" key="3">
    <source>
        <dbReference type="ARBA" id="ARBA00004496"/>
    </source>
</evidence>
<keyword evidence="9" id="KW-0479">Metal-binding</keyword>
<dbReference type="SMART" id="SM00355">
    <property type="entry name" value="ZnF_C2H2"/>
    <property type="match status" value="5"/>
</dbReference>
<evidence type="ECO:0000256" key="21">
    <source>
        <dbReference type="SAM" id="MobiDB-lite"/>
    </source>
</evidence>
<evidence type="ECO:0000256" key="14">
    <source>
        <dbReference type="ARBA" id="ARBA00022990"/>
    </source>
</evidence>
<dbReference type="GO" id="GO:0071567">
    <property type="term" value="F:deUFMylase activity"/>
    <property type="evidence" value="ECO:0007669"/>
    <property type="project" value="UniProtKB-ARBA"/>
</dbReference>